<dbReference type="EMBL" id="QGDO01000002">
    <property type="protein sequence ID" value="PWJ42804.1"/>
    <property type="molecule type" value="Genomic_DNA"/>
</dbReference>
<organism evidence="2 3">
    <name type="scientific">Sediminitomix flava</name>
    <dbReference type="NCBI Taxonomy" id="379075"/>
    <lineage>
        <taxon>Bacteria</taxon>
        <taxon>Pseudomonadati</taxon>
        <taxon>Bacteroidota</taxon>
        <taxon>Cytophagia</taxon>
        <taxon>Cytophagales</taxon>
        <taxon>Flammeovirgaceae</taxon>
        <taxon>Sediminitomix</taxon>
    </lineage>
</organism>
<accession>A0A315ZDK6</accession>
<keyword evidence="1" id="KW-0472">Membrane</keyword>
<dbReference type="RefSeq" id="WP_109616927.1">
    <property type="nucleotide sequence ID" value="NZ_QGDO01000002.1"/>
</dbReference>
<gene>
    <name evidence="2" type="ORF">BC781_102350</name>
</gene>
<keyword evidence="1" id="KW-1133">Transmembrane helix</keyword>
<dbReference type="AlphaFoldDB" id="A0A315ZDK6"/>
<dbReference type="Proteomes" id="UP000245535">
    <property type="component" value="Unassembled WGS sequence"/>
</dbReference>
<evidence type="ECO:0000256" key="1">
    <source>
        <dbReference type="SAM" id="Phobius"/>
    </source>
</evidence>
<sequence length="178" mass="20722">METDQFQDALSNLDSQQIEQLTGKLDQLSPDDVLELQAELYSRNLKQLYPVLRKYVEKKGSNYFGITSVDIKEMVEQRLAIGENLESIKLDFKERGFDIFEIMNQQIEKETEVLDKYDDLVSQGFSKEEISAQLGTKNQNHDQLEQKSKERSSWKRTLGIALFIIAILRLIIRIFDLN</sequence>
<keyword evidence="1" id="KW-0812">Transmembrane</keyword>
<feature type="transmembrane region" description="Helical" evidence="1">
    <location>
        <begin position="157"/>
        <end position="175"/>
    </location>
</feature>
<reference evidence="2 3" key="1">
    <citation type="submission" date="2018-03" db="EMBL/GenBank/DDBJ databases">
        <title>Genomic Encyclopedia of Archaeal and Bacterial Type Strains, Phase II (KMG-II): from individual species to whole genera.</title>
        <authorList>
            <person name="Goeker M."/>
        </authorList>
    </citation>
    <scope>NUCLEOTIDE SEQUENCE [LARGE SCALE GENOMIC DNA]</scope>
    <source>
        <strain evidence="2 3">DSM 28229</strain>
    </source>
</reference>
<name>A0A315ZDK6_SEDFL</name>
<comment type="caution">
    <text evidence="2">The sequence shown here is derived from an EMBL/GenBank/DDBJ whole genome shotgun (WGS) entry which is preliminary data.</text>
</comment>
<proteinExistence type="predicted"/>
<keyword evidence="3" id="KW-1185">Reference proteome</keyword>
<evidence type="ECO:0000313" key="3">
    <source>
        <dbReference type="Proteomes" id="UP000245535"/>
    </source>
</evidence>
<evidence type="ECO:0000313" key="2">
    <source>
        <dbReference type="EMBL" id="PWJ42804.1"/>
    </source>
</evidence>
<protein>
    <submittedName>
        <fullName evidence="2">Uncharacterized protein</fullName>
    </submittedName>
</protein>